<gene>
    <name evidence="1" type="ORF">NDES1114_LOCUS23955</name>
    <name evidence="2" type="ORF">NDES1114_LOCUS23956</name>
</gene>
<dbReference type="EMBL" id="HBGF01035695">
    <property type="protein sequence ID" value="CAD9133820.1"/>
    <property type="molecule type" value="Transcribed_RNA"/>
</dbReference>
<evidence type="ECO:0000313" key="2">
    <source>
        <dbReference type="EMBL" id="CAD9133822.1"/>
    </source>
</evidence>
<evidence type="ECO:0000313" key="1">
    <source>
        <dbReference type="EMBL" id="CAD9133820.1"/>
    </source>
</evidence>
<sequence>MSAEASNENVNLLLTKIMTDRFCKTESHNLDACVENYVPQKIDGSYIDQSLQRRGLAKCQPYKEDAMKCLQDEKRQTAVIKAASRVPSCKEERAAVAKCQRAHPGNNAACEGETLEMIMCGLVYILQKQSAKRGGQKADPADAGL</sequence>
<reference evidence="1" key="1">
    <citation type="submission" date="2021-01" db="EMBL/GenBank/DDBJ databases">
        <authorList>
            <person name="Corre E."/>
            <person name="Pelletier E."/>
            <person name="Niang G."/>
            <person name="Scheremetjew M."/>
            <person name="Finn R."/>
            <person name="Kale V."/>
            <person name="Holt S."/>
            <person name="Cochrane G."/>
            <person name="Meng A."/>
            <person name="Brown T."/>
            <person name="Cohen L."/>
        </authorList>
    </citation>
    <scope>NUCLEOTIDE SEQUENCE</scope>
    <source>
        <strain evidence="1">CCAP 1951/1</strain>
    </source>
</reference>
<dbReference type="AlphaFoldDB" id="A0A6U4UM90"/>
<dbReference type="EMBL" id="HBGF01035696">
    <property type="protein sequence ID" value="CAD9133822.1"/>
    <property type="molecule type" value="Transcribed_RNA"/>
</dbReference>
<accession>A0A6U4UM90</accession>
<protein>
    <submittedName>
        <fullName evidence="1">Uncharacterized protein</fullName>
    </submittedName>
</protein>
<proteinExistence type="predicted"/>
<organism evidence="1">
    <name type="scientific">Neobodo designis</name>
    <name type="common">Flagellated protozoan</name>
    <name type="synonym">Bodo designis</name>
    <dbReference type="NCBI Taxonomy" id="312471"/>
    <lineage>
        <taxon>Eukaryota</taxon>
        <taxon>Discoba</taxon>
        <taxon>Euglenozoa</taxon>
        <taxon>Kinetoplastea</taxon>
        <taxon>Metakinetoplastina</taxon>
        <taxon>Neobodonida</taxon>
        <taxon>Neobodo</taxon>
    </lineage>
</organism>
<name>A0A6U4UM90_NEODS</name>